<dbReference type="Proteomes" id="UP001501442">
    <property type="component" value="Unassembled WGS sequence"/>
</dbReference>
<feature type="domain" description="Hemerythrin-like" evidence="1">
    <location>
        <begin position="26"/>
        <end position="144"/>
    </location>
</feature>
<dbReference type="InterPro" id="IPR012312">
    <property type="entry name" value="Hemerythrin-like"/>
</dbReference>
<proteinExistence type="predicted"/>
<comment type="caution">
    <text evidence="2">The sequence shown here is derived from an EMBL/GenBank/DDBJ whole genome shotgun (WGS) entry which is preliminary data.</text>
</comment>
<protein>
    <recommendedName>
        <fullName evidence="1">Hemerythrin-like domain-containing protein</fullName>
    </recommendedName>
</protein>
<evidence type="ECO:0000313" key="2">
    <source>
        <dbReference type="EMBL" id="GAA4633576.1"/>
    </source>
</evidence>
<sequence>MGGAVARPGSADKEDIVPTHRGSRDVIDVLTRDHRRVEDMFVRVITLSRDDRRRRYVVAKVITELMRHAAAEEEYLYPAVRAHVPDGERLAAERIAAHARTRQTIKELDGLDPSEARFDEVFRRLAGTTHEHLEDEEANIFPRLAGACDPDALRELGRKVERAERATPAWPSAGTAAVPPIEGWDGWFQHGPARGLNGHSARGLNGRPARLTR</sequence>
<dbReference type="PANTHER" id="PTHR35585:SF1">
    <property type="entry name" value="HHE DOMAIN PROTEIN (AFU_ORTHOLOGUE AFUA_4G00730)"/>
    <property type="match status" value="1"/>
</dbReference>
<gene>
    <name evidence="2" type="ORF">GCM10023196_071650</name>
</gene>
<evidence type="ECO:0000259" key="1">
    <source>
        <dbReference type="Pfam" id="PF01814"/>
    </source>
</evidence>
<accession>A0ABP8UKG1</accession>
<reference evidence="3" key="1">
    <citation type="journal article" date="2019" name="Int. J. Syst. Evol. Microbiol.">
        <title>The Global Catalogue of Microorganisms (GCM) 10K type strain sequencing project: providing services to taxonomists for standard genome sequencing and annotation.</title>
        <authorList>
            <consortium name="The Broad Institute Genomics Platform"/>
            <consortium name="The Broad Institute Genome Sequencing Center for Infectious Disease"/>
            <person name="Wu L."/>
            <person name="Ma J."/>
        </authorList>
    </citation>
    <scope>NUCLEOTIDE SEQUENCE [LARGE SCALE GENOMIC DNA]</scope>
    <source>
        <strain evidence="3">JCM 17939</strain>
    </source>
</reference>
<dbReference type="PANTHER" id="PTHR35585">
    <property type="entry name" value="HHE DOMAIN PROTEIN (AFU_ORTHOLOGUE AFUA_4G00730)"/>
    <property type="match status" value="1"/>
</dbReference>
<keyword evidence="3" id="KW-1185">Reference proteome</keyword>
<dbReference type="Pfam" id="PF01814">
    <property type="entry name" value="Hemerythrin"/>
    <property type="match status" value="1"/>
</dbReference>
<dbReference type="EMBL" id="BAABHK010000012">
    <property type="protein sequence ID" value="GAA4633576.1"/>
    <property type="molecule type" value="Genomic_DNA"/>
</dbReference>
<dbReference type="Gene3D" id="1.20.120.520">
    <property type="entry name" value="nmb1532 protein domain like"/>
    <property type="match status" value="1"/>
</dbReference>
<evidence type="ECO:0000313" key="3">
    <source>
        <dbReference type="Proteomes" id="UP001501442"/>
    </source>
</evidence>
<dbReference type="CDD" id="cd12108">
    <property type="entry name" value="Hr-like"/>
    <property type="match status" value="1"/>
</dbReference>
<name>A0ABP8UKG1_9ACTN</name>
<organism evidence="2 3">
    <name type="scientific">Actinoallomurus vinaceus</name>
    <dbReference type="NCBI Taxonomy" id="1080074"/>
    <lineage>
        <taxon>Bacteria</taxon>
        <taxon>Bacillati</taxon>
        <taxon>Actinomycetota</taxon>
        <taxon>Actinomycetes</taxon>
        <taxon>Streptosporangiales</taxon>
        <taxon>Thermomonosporaceae</taxon>
        <taxon>Actinoallomurus</taxon>
    </lineage>
</organism>